<sequence length="112" mass="12294">MISILGLTDFFQVVITGDECDRAKPFPDPYLRALKELDASPDHSLVFEDSVTGIKAGVAAGMPVVAVVLRGREKSLTDAGATILIKDYEDQKLWNALEQLERSVEAETKTEK</sequence>
<name>A0A6V7PKD8_ANACO</name>
<dbReference type="NCBIfam" id="TIGR01509">
    <property type="entry name" value="HAD-SF-IA-v3"/>
    <property type="match status" value="1"/>
</dbReference>
<dbReference type="PANTHER" id="PTHR46193">
    <property type="entry name" value="6-PHOSPHOGLUCONATE PHOSPHATASE"/>
    <property type="match status" value="1"/>
</dbReference>
<evidence type="ECO:0000256" key="1">
    <source>
        <dbReference type="ARBA" id="ARBA00022723"/>
    </source>
</evidence>
<evidence type="ECO:0000313" key="3">
    <source>
        <dbReference type="EMBL" id="CAD1831108.1"/>
    </source>
</evidence>
<keyword evidence="2" id="KW-0460">Magnesium</keyword>
<organism evidence="3">
    <name type="scientific">Ananas comosus var. bracteatus</name>
    <name type="common">red pineapple</name>
    <dbReference type="NCBI Taxonomy" id="296719"/>
    <lineage>
        <taxon>Eukaryota</taxon>
        <taxon>Viridiplantae</taxon>
        <taxon>Streptophyta</taxon>
        <taxon>Embryophyta</taxon>
        <taxon>Tracheophyta</taxon>
        <taxon>Spermatophyta</taxon>
        <taxon>Magnoliopsida</taxon>
        <taxon>Liliopsida</taxon>
        <taxon>Poales</taxon>
        <taxon>Bromeliaceae</taxon>
        <taxon>Bromelioideae</taxon>
        <taxon>Ananas</taxon>
    </lineage>
</organism>
<keyword evidence="1" id="KW-0479">Metal-binding</keyword>
<dbReference type="Pfam" id="PF13419">
    <property type="entry name" value="HAD_2"/>
    <property type="match status" value="1"/>
</dbReference>
<reference evidence="3" key="1">
    <citation type="submission" date="2020-07" db="EMBL/GenBank/DDBJ databases">
        <authorList>
            <person name="Lin J."/>
        </authorList>
    </citation>
    <scope>NUCLEOTIDE SEQUENCE</scope>
</reference>
<proteinExistence type="predicted"/>
<gene>
    <name evidence="3" type="ORF">CB5_LOCUS14319</name>
</gene>
<evidence type="ECO:0008006" key="4">
    <source>
        <dbReference type="Google" id="ProtNLM"/>
    </source>
</evidence>
<dbReference type="EMBL" id="LR862148">
    <property type="protein sequence ID" value="CAD1831108.1"/>
    <property type="molecule type" value="Genomic_DNA"/>
</dbReference>
<dbReference type="InterPro" id="IPR051600">
    <property type="entry name" value="Beta-PGM-like"/>
</dbReference>
<dbReference type="PANTHER" id="PTHR46193:SF20">
    <property type="entry name" value="OS06G0109500 PROTEIN"/>
    <property type="match status" value="1"/>
</dbReference>
<dbReference type="AlphaFoldDB" id="A0A6V7PKD8"/>
<evidence type="ECO:0000256" key="2">
    <source>
        <dbReference type="ARBA" id="ARBA00022842"/>
    </source>
</evidence>
<dbReference type="CDD" id="cd07505">
    <property type="entry name" value="HAD_BPGM-like"/>
    <property type="match status" value="1"/>
</dbReference>
<dbReference type="Gene3D" id="3.40.50.1000">
    <property type="entry name" value="HAD superfamily/HAD-like"/>
    <property type="match status" value="1"/>
</dbReference>
<protein>
    <recommendedName>
        <fullName evidence="4">Haloacid dehalogenase-like hydrolase domain-containing protein Sgpp</fullName>
    </recommendedName>
</protein>
<dbReference type="SUPFAM" id="SSF56784">
    <property type="entry name" value="HAD-like"/>
    <property type="match status" value="1"/>
</dbReference>
<dbReference type="GO" id="GO:0046872">
    <property type="term" value="F:metal ion binding"/>
    <property type="evidence" value="ECO:0007669"/>
    <property type="project" value="UniProtKB-KW"/>
</dbReference>
<dbReference type="InterPro" id="IPR006439">
    <property type="entry name" value="HAD-SF_hydro_IA"/>
</dbReference>
<accession>A0A6V7PKD8</accession>
<dbReference type="InterPro" id="IPR041492">
    <property type="entry name" value="HAD_2"/>
</dbReference>
<dbReference type="GO" id="GO:0003824">
    <property type="term" value="F:catalytic activity"/>
    <property type="evidence" value="ECO:0007669"/>
    <property type="project" value="UniProtKB-ARBA"/>
</dbReference>
<dbReference type="InterPro" id="IPR023214">
    <property type="entry name" value="HAD_sf"/>
</dbReference>
<dbReference type="InterPro" id="IPR036412">
    <property type="entry name" value="HAD-like_sf"/>
</dbReference>